<comment type="caution">
    <text evidence="1">The sequence shown here is derived from an EMBL/GenBank/DDBJ whole genome shotgun (WGS) entry which is preliminary data.</text>
</comment>
<sequence length="73" mass="8196">MRMRWVIGSTLLLAGWLTGCGGGEVPGTEDTLGEIEQQVWYCNLDIPELSQCPEGYYCYQPSHECRRMALPAD</sequence>
<protein>
    <recommendedName>
        <fullName evidence="3">Lipoprotein</fullName>
    </recommendedName>
</protein>
<organism evidence="1 2">
    <name type="scientific">Pyxidicoccus fallax</name>
    <dbReference type="NCBI Taxonomy" id="394095"/>
    <lineage>
        <taxon>Bacteria</taxon>
        <taxon>Pseudomonadati</taxon>
        <taxon>Myxococcota</taxon>
        <taxon>Myxococcia</taxon>
        <taxon>Myxococcales</taxon>
        <taxon>Cystobacterineae</taxon>
        <taxon>Myxococcaceae</taxon>
        <taxon>Pyxidicoccus</taxon>
    </lineage>
</organism>
<reference evidence="1 2" key="1">
    <citation type="submission" date="2020-04" db="EMBL/GenBank/DDBJ databases">
        <title>Draft genome of Pyxidicoccus fallax type strain.</title>
        <authorList>
            <person name="Whitworth D.E."/>
        </authorList>
    </citation>
    <scope>NUCLEOTIDE SEQUENCE [LARGE SCALE GENOMIC DNA]</scope>
    <source>
        <strain evidence="1 2">DSM 14698</strain>
    </source>
</reference>
<accession>A0A848LHF3</accession>
<dbReference type="RefSeq" id="WP_169345858.1">
    <property type="nucleotide sequence ID" value="NZ_JABBJJ010000071.1"/>
</dbReference>
<evidence type="ECO:0000313" key="1">
    <source>
        <dbReference type="EMBL" id="NMO16571.1"/>
    </source>
</evidence>
<name>A0A848LHF3_9BACT</name>
<dbReference type="Proteomes" id="UP000518300">
    <property type="component" value="Unassembled WGS sequence"/>
</dbReference>
<proteinExistence type="predicted"/>
<dbReference type="EMBL" id="JABBJJ010000071">
    <property type="protein sequence ID" value="NMO16571.1"/>
    <property type="molecule type" value="Genomic_DNA"/>
</dbReference>
<dbReference type="PROSITE" id="PS51257">
    <property type="entry name" value="PROKAR_LIPOPROTEIN"/>
    <property type="match status" value="1"/>
</dbReference>
<evidence type="ECO:0008006" key="3">
    <source>
        <dbReference type="Google" id="ProtNLM"/>
    </source>
</evidence>
<dbReference type="AlphaFoldDB" id="A0A848LHF3"/>
<evidence type="ECO:0000313" key="2">
    <source>
        <dbReference type="Proteomes" id="UP000518300"/>
    </source>
</evidence>
<keyword evidence="2" id="KW-1185">Reference proteome</keyword>
<gene>
    <name evidence="1" type="ORF">HG543_17150</name>
</gene>